<gene>
    <name evidence="1" type="ORF">EHO65_09300</name>
</gene>
<evidence type="ECO:0000313" key="1">
    <source>
        <dbReference type="EMBL" id="TGK40300.1"/>
    </source>
</evidence>
<dbReference type="Proteomes" id="UP000298097">
    <property type="component" value="Unassembled WGS sequence"/>
</dbReference>
<dbReference type="EMBL" id="RQEY01000015">
    <property type="protein sequence ID" value="TGK40300.1"/>
    <property type="molecule type" value="Genomic_DNA"/>
</dbReference>
<dbReference type="RefSeq" id="WP_135773830.1">
    <property type="nucleotide sequence ID" value="NZ_RQEY01000015.1"/>
</dbReference>
<accession>A0A4R9H594</accession>
<name>A0A4R9H594_9LEPT</name>
<proteinExistence type="predicted"/>
<protein>
    <submittedName>
        <fullName evidence="1">SH3 domain-containing protein</fullName>
    </submittedName>
</protein>
<reference evidence="1" key="1">
    <citation type="journal article" date="2019" name="PLoS Negl. Trop. Dis.">
        <title>Revisiting the worldwide diversity of Leptospira species in the environment.</title>
        <authorList>
            <person name="Vincent A.T."/>
            <person name="Schiettekatte O."/>
            <person name="Bourhy P."/>
            <person name="Veyrier F.J."/>
            <person name="Picardeau M."/>
        </authorList>
    </citation>
    <scope>NUCLEOTIDE SEQUENCE [LARGE SCALE GENOMIC DNA]</scope>
    <source>
        <strain evidence="1">201800301</strain>
    </source>
</reference>
<comment type="caution">
    <text evidence="1">The sequence shown here is derived from an EMBL/GenBank/DDBJ whole genome shotgun (WGS) entry which is preliminary data.</text>
</comment>
<organism evidence="1 2">
    <name type="scientific">Leptospira andrefontaineae</name>
    <dbReference type="NCBI Taxonomy" id="2484976"/>
    <lineage>
        <taxon>Bacteria</taxon>
        <taxon>Pseudomonadati</taxon>
        <taxon>Spirochaetota</taxon>
        <taxon>Spirochaetia</taxon>
        <taxon>Leptospirales</taxon>
        <taxon>Leptospiraceae</taxon>
        <taxon>Leptospira</taxon>
    </lineage>
</organism>
<dbReference type="Gene3D" id="2.30.30.40">
    <property type="entry name" value="SH3 Domains"/>
    <property type="match status" value="1"/>
</dbReference>
<sequence length="387" mass="44873">MKFNIRSIRDIFRIISLLFLVVGFGFFCKKEAPTNGVEQKFFLKDADGVYLLKYDSTLFESDKEDRIRAASYIKPENFEITQGEISACVRLDSNSKTIKFYLPLTDQSYDFQIANDSNFSIENDLQSLKVNMVTPTGEIPLTFKSDGSLNLLWANKGGRIVSLLGRPIKVETDCKGPMTILNSECRKPDDGILRYQANNKEGVDLREKPDANSEILEHLSNGSELEIVTKDFSEWMIPDAWIQVQTKFRKYGYVQRKELKKRHYECYTANTKLNEIFDFLSSYSSFRILPNYKARISQYRNSKNELEWGCGIEPSEAEYYGCEFDTIKFAKEKVVFSYFFWDYYIAQDENRKNKFTCEISREELSDLTPWNSELNVVNCQSGGSFAR</sequence>
<evidence type="ECO:0000313" key="2">
    <source>
        <dbReference type="Proteomes" id="UP000298097"/>
    </source>
</evidence>
<keyword evidence="2" id="KW-1185">Reference proteome</keyword>
<dbReference type="OrthoDB" id="344041at2"/>
<dbReference type="AlphaFoldDB" id="A0A4R9H594"/>